<dbReference type="AlphaFoldDB" id="A0A2P2NKS7"/>
<organism evidence="2">
    <name type="scientific">Rhizophora mucronata</name>
    <name type="common">Asiatic mangrove</name>
    <dbReference type="NCBI Taxonomy" id="61149"/>
    <lineage>
        <taxon>Eukaryota</taxon>
        <taxon>Viridiplantae</taxon>
        <taxon>Streptophyta</taxon>
        <taxon>Embryophyta</taxon>
        <taxon>Tracheophyta</taxon>
        <taxon>Spermatophyta</taxon>
        <taxon>Magnoliopsida</taxon>
        <taxon>eudicotyledons</taxon>
        <taxon>Gunneridae</taxon>
        <taxon>Pentapetalae</taxon>
        <taxon>rosids</taxon>
        <taxon>fabids</taxon>
        <taxon>Malpighiales</taxon>
        <taxon>Rhizophoraceae</taxon>
        <taxon>Rhizophora</taxon>
    </lineage>
</organism>
<feature type="signal peptide" evidence="1">
    <location>
        <begin position="1"/>
        <end position="33"/>
    </location>
</feature>
<accession>A0A2P2NKS7</accession>
<sequence length="49" mass="5674">MMQQNLICSFMHFGWSCWVHLHIFLFLQSHSSSLCCYDTKGYATGSLRG</sequence>
<protein>
    <submittedName>
        <fullName evidence="2">Uncharacterized protein</fullName>
    </submittedName>
</protein>
<name>A0A2P2NKS7_RHIMU</name>
<keyword evidence="1" id="KW-0732">Signal</keyword>
<feature type="chain" id="PRO_5015155548" evidence="1">
    <location>
        <begin position="34"/>
        <end position="49"/>
    </location>
</feature>
<proteinExistence type="predicted"/>
<dbReference type="EMBL" id="GGEC01062592">
    <property type="protein sequence ID" value="MBX43076.1"/>
    <property type="molecule type" value="Transcribed_RNA"/>
</dbReference>
<evidence type="ECO:0000256" key="1">
    <source>
        <dbReference type="SAM" id="SignalP"/>
    </source>
</evidence>
<evidence type="ECO:0000313" key="2">
    <source>
        <dbReference type="EMBL" id="MBX43076.1"/>
    </source>
</evidence>
<reference evidence="2" key="1">
    <citation type="submission" date="2018-02" db="EMBL/GenBank/DDBJ databases">
        <title>Rhizophora mucronata_Transcriptome.</title>
        <authorList>
            <person name="Meera S.P."/>
            <person name="Sreeshan A."/>
            <person name="Augustine A."/>
        </authorList>
    </citation>
    <scope>NUCLEOTIDE SEQUENCE</scope>
    <source>
        <tissue evidence="2">Leaf</tissue>
    </source>
</reference>